<feature type="transmembrane region" description="Helical" evidence="1">
    <location>
        <begin position="190"/>
        <end position="209"/>
    </location>
</feature>
<evidence type="ECO:0000313" key="2">
    <source>
        <dbReference type="Proteomes" id="UP000085678"/>
    </source>
</evidence>
<dbReference type="GeneID" id="106179691"/>
<keyword evidence="1" id="KW-0812">Transmembrane</keyword>
<evidence type="ECO:0000313" key="3">
    <source>
        <dbReference type="RefSeq" id="XP_013418874.1"/>
    </source>
</evidence>
<gene>
    <name evidence="3" type="primary">LOC106179691</name>
</gene>
<organism evidence="2 3">
    <name type="scientific">Lingula anatina</name>
    <name type="common">Brachiopod</name>
    <name type="synonym">Lingula unguis</name>
    <dbReference type="NCBI Taxonomy" id="7574"/>
    <lineage>
        <taxon>Eukaryota</taxon>
        <taxon>Metazoa</taxon>
        <taxon>Spiralia</taxon>
        <taxon>Lophotrochozoa</taxon>
        <taxon>Brachiopoda</taxon>
        <taxon>Linguliformea</taxon>
        <taxon>Lingulata</taxon>
        <taxon>Lingulida</taxon>
        <taxon>Linguloidea</taxon>
        <taxon>Lingulidae</taxon>
        <taxon>Lingula</taxon>
    </lineage>
</organism>
<name>A0A1S3K8V3_LINAN</name>
<keyword evidence="1" id="KW-1133">Transmembrane helix</keyword>
<dbReference type="RefSeq" id="XP_013418874.1">
    <property type="nucleotide sequence ID" value="XM_013563420.1"/>
</dbReference>
<dbReference type="PANTHER" id="PTHR19346:SF4">
    <property type="entry name" value="SUGAR PHOSPHATE TRANSPORTER DOMAIN-CONTAINING PROTEIN"/>
    <property type="match status" value="1"/>
</dbReference>
<protein>
    <submittedName>
        <fullName evidence="3">Solute carrier family 35 member F4-like</fullName>
    </submittedName>
</protein>
<feature type="transmembrane region" description="Helical" evidence="1">
    <location>
        <begin position="137"/>
        <end position="155"/>
    </location>
</feature>
<keyword evidence="1" id="KW-0472">Membrane</keyword>
<dbReference type="InParanoid" id="A0A1S3K8V3"/>
<dbReference type="Proteomes" id="UP000085678">
    <property type="component" value="Unplaced"/>
</dbReference>
<dbReference type="PANTHER" id="PTHR19346">
    <property type="entry name" value="SUGAR PHOSPHATE TRANSPORTER DOMAIN-CONTAINING PROTEIN"/>
    <property type="match status" value="1"/>
</dbReference>
<proteinExistence type="predicted"/>
<reference evidence="3" key="1">
    <citation type="submission" date="2025-08" db="UniProtKB">
        <authorList>
            <consortium name="RefSeq"/>
        </authorList>
    </citation>
    <scope>IDENTIFICATION</scope>
    <source>
        <tissue evidence="3">Gonads</tissue>
    </source>
</reference>
<sequence length="258" mass="28478">MGGNTSSGRTIPKVTVTSAASVDNSTVSATQLNNSDILQPSSAEKPRKIVCGIITTITLAVTFVGFTVLARRTFVLYTTFQAPFFLTYFCSIWPIIMFPVCIVAKWLRTRGKLPISSSWREYKAVFSEHDTYRPLSIICKCVAFSFLWVGPWYMFIRALGMISVLDVVILSATYPCFMYLFSWTLLCNTFIAFRIVAILISVTGVVIMVHGSPEGFDHASLWTWGAAMAAVSAMAGAFQKMTSSLFLDEAPLLAAYKS</sequence>
<keyword evidence="2" id="KW-1185">Reference proteome</keyword>
<dbReference type="KEGG" id="lak:106179691"/>
<evidence type="ECO:0000256" key="1">
    <source>
        <dbReference type="SAM" id="Phobius"/>
    </source>
</evidence>
<feature type="transmembrane region" description="Helical" evidence="1">
    <location>
        <begin position="221"/>
        <end position="238"/>
    </location>
</feature>
<feature type="transmembrane region" description="Helical" evidence="1">
    <location>
        <begin position="49"/>
        <end position="70"/>
    </location>
</feature>
<feature type="transmembrane region" description="Helical" evidence="1">
    <location>
        <begin position="82"/>
        <end position="107"/>
    </location>
</feature>
<dbReference type="AlphaFoldDB" id="A0A1S3K8V3"/>
<dbReference type="InterPro" id="IPR026505">
    <property type="entry name" value="Solute_c_fam_35_mem_F3/F4"/>
</dbReference>
<dbReference type="OrthoDB" id="10062838at2759"/>
<feature type="transmembrane region" description="Helical" evidence="1">
    <location>
        <begin position="161"/>
        <end position="181"/>
    </location>
</feature>
<accession>A0A1S3K8V3</accession>